<dbReference type="InterPro" id="IPR009057">
    <property type="entry name" value="Homeodomain-like_sf"/>
</dbReference>
<dbReference type="PRINTS" id="PR00032">
    <property type="entry name" value="HTHARAC"/>
</dbReference>
<dbReference type="SMART" id="SM00448">
    <property type="entry name" value="REC"/>
    <property type="match status" value="1"/>
</dbReference>
<accession>A0A7X3IMD9</accession>
<name>A0A7X3IMD9_9BACL</name>
<dbReference type="InterPro" id="IPR018060">
    <property type="entry name" value="HTH_AraC"/>
</dbReference>
<dbReference type="GO" id="GO:0003700">
    <property type="term" value="F:DNA-binding transcription factor activity"/>
    <property type="evidence" value="ECO:0007669"/>
    <property type="project" value="InterPro"/>
</dbReference>
<keyword evidence="3" id="KW-0804">Transcription</keyword>
<dbReference type="EMBL" id="WUBI01000003">
    <property type="protein sequence ID" value="MWV46036.1"/>
    <property type="molecule type" value="Genomic_DNA"/>
</dbReference>
<dbReference type="InterPro" id="IPR020449">
    <property type="entry name" value="Tscrpt_reg_AraC-type_HTH"/>
</dbReference>
<evidence type="ECO:0000259" key="6">
    <source>
        <dbReference type="PROSITE" id="PS50110"/>
    </source>
</evidence>
<sequence>MKVLIVDDEVIIRTGLSTVIDWEQGGFTILEPASSAEEALLRIPSERPEIIFTDIRMTGKSGLDLIREVKADCPDTEWIVISGYDEFAYAQQAIREGVSEYLLKTSRPDEIIQAALRAKGRLEMRRKSDELGREKDQLLNRSFLSSLLSAVSVPAEEALQELWTRYPQLRPEGGSYLQIWLITASSRAPEAGQNRETLYRSLGSLFMEEMTCEWLPWNESLLLLMHAKDGSVGWNPVEQLLRKAGQKLDCRLFAACGKPVSDAMFLREALDTAITAKSYEWLLGGQHIVRFEDIQTRKGCRGMCTHEEEAALTALLKSGDETALRNWVTSVTDQLRIDGQATPTTASAYLHSLILAGQRWLERAAASIGYNRQLQEREEAGRVRLADETQQELFRRFRHMMEEYRRLVSETTPVERAVTYIHEHLEQSLSLAQVARHVHMNPNYFSEVFKRETGQNYIEFVTQAKLRQAMVLLSETPAKISEVAKRIGYEDIKYFNRLFKKFTGKTPSEYRGNS</sequence>
<feature type="domain" description="HTH araC/xylS-type" evidence="5">
    <location>
        <begin position="415"/>
        <end position="513"/>
    </location>
</feature>
<dbReference type="PROSITE" id="PS01124">
    <property type="entry name" value="HTH_ARAC_FAMILY_2"/>
    <property type="match status" value="1"/>
</dbReference>
<dbReference type="InterPro" id="IPR011006">
    <property type="entry name" value="CheY-like_superfamily"/>
</dbReference>
<keyword evidence="2" id="KW-0238">DNA-binding</keyword>
<evidence type="ECO:0000256" key="4">
    <source>
        <dbReference type="PROSITE-ProRule" id="PRU00169"/>
    </source>
</evidence>
<organism evidence="7 8">
    <name type="scientific">Paenibacillus dendrobii</name>
    <dbReference type="NCBI Taxonomy" id="2691084"/>
    <lineage>
        <taxon>Bacteria</taxon>
        <taxon>Bacillati</taxon>
        <taxon>Bacillota</taxon>
        <taxon>Bacilli</taxon>
        <taxon>Bacillales</taxon>
        <taxon>Paenibacillaceae</taxon>
        <taxon>Paenibacillus</taxon>
    </lineage>
</organism>
<gene>
    <name evidence="7" type="ORF">GRF59_20665</name>
</gene>
<dbReference type="InterPro" id="IPR001789">
    <property type="entry name" value="Sig_transdc_resp-reg_receiver"/>
</dbReference>
<dbReference type="CDD" id="cd17536">
    <property type="entry name" value="REC_YesN-like"/>
    <property type="match status" value="1"/>
</dbReference>
<dbReference type="Pfam" id="PF12833">
    <property type="entry name" value="HTH_18"/>
    <property type="match status" value="1"/>
</dbReference>
<evidence type="ECO:0000259" key="5">
    <source>
        <dbReference type="PROSITE" id="PS01124"/>
    </source>
</evidence>
<dbReference type="SUPFAM" id="SSF46689">
    <property type="entry name" value="Homeodomain-like"/>
    <property type="match status" value="2"/>
</dbReference>
<evidence type="ECO:0000313" key="7">
    <source>
        <dbReference type="EMBL" id="MWV46036.1"/>
    </source>
</evidence>
<reference evidence="7 8" key="1">
    <citation type="submission" date="2019-12" db="EMBL/GenBank/DDBJ databases">
        <title>Paenibacillus sp. nov., an endophytic bacterium isolated from the stem of Dendrobium.</title>
        <authorList>
            <person name="Zhao R."/>
        </authorList>
    </citation>
    <scope>NUCLEOTIDE SEQUENCE [LARGE SCALE GENOMIC DNA]</scope>
    <source>
        <strain evidence="7 8">HJL G12</strain>
    </source>
</reference>
<feature type="domain" description="Response regulatory" evidence="6">
    <location>
        <begin position="2"/>
        <end position="119"/>
    </location>
</feature>
<keyword evidence="4" id="KW-0597">Phosphoprotein</keyword>
<dbReference type="PANTHER" id="PTHR43280">
    <property type="entry name" value="ARAC-FAMILY TRANSCRIPTIONAL REGULATOR"/>
    <property type="match status" value="1"/>
</dbReference>
<dbReference type="GO" id="GO:0043565">
    <property type="term" value="F:sequence-specific DNA binding"/>
    <property type="evidence" value="ECO:0007669"/>
    <property type="project" value="InterPro"/>
</dbReference>
<evidence type="ECO:0000256" key="3">
    <source>
        <dbReference type="ARBA" id="ARBA00023163"/>
    </source>
</evidence>
<dbReference type="SUPFAM" id="SSF52172">
    <property type="entry name" value="CheY-like"/>
    <property type="match status" value="1"/>
</dbReference>
<comment type="caution">
    <text evidence="7">The sequence shown here is derived from an EMBL/GenBank/DDBJ whole genome shotgun (WGS) entry which is preliminary data.</text>
</comment>
<evidence type="ECO:0000256" key="1">
    <source>
        <dbReference type="ARBA" id="ARBA00023015"/>
    </source>
</evidence>
<keyword evidence="8" id="KW-1185">Reference proteome</keyword>
<dbReference type="Proteomes" id="UP000460318">
    <property type="component" value="Unassembled WGS sequence"/>
</dbReference>
<dbReference type="PROSITE" id="PS50110">
    <property type="entry name" value="RESPONSE_REGULATORY"/>
    <property type="match status" value="1"/>
</dbReference>
<dbReference type="Gene3D" id="1.10.10.60">
    <property type="entry name" value="Homeodomain-like"/>
    <property type="match status" value="2"/>
</dbReference>
<dbReference type="GO" id="GO:0000160">
    <property type="term" value="P:phosphorelay signal transduction system"/>
    <property type="evidence" value="ECO:0007669"/>
    <property type="project" value="InterPro"/>
</dbReference>
<protein>
    <submittedName>
        <fullName evidence="7">AraC family transcriptional regulator</fullName>
    </submittedName>
</protein>
<proteinExistence type="predicted"/>
<dbReference type="PANTHER" id="PTHR43280:SF2">
    <property type="entry name" value="HTH-TYPE TRANSCRIPTIONAL REGULATOR EXSA"/>
    <property type="match status" value="1"/>
</dbReference>
<evidence type="ECO:0000313" key="8">
    <source>
        <dbReference type="Proteomes" id="UP000460318"/>
    </source>
</evidence>
<dbReference type="Gene3D" id="3.40.50.2300">
    <property type="match status" value="1"/>
</dbReference>
<evidence type="ECO:0000256" key="2">
    <source>
        <dbReference type="ARBA" id="ARBA00023125"/>
    </source>
</evidence>
<keyword evidence="1" id="KW-0805">Transcription regulation</keyword>
<dbReference type="SMART" id="SM00342">
    <property type="entry name" value="HTH_ARAC"/>
    <property type="match status" value="1"/>
</dbReference>
<dbReference type="Pfam" id="PF00072">
    <property type="entry name" value="Response_reg"/>
    <property type="match status" value="1"/>
</dbReference>
<dbReference type="RefSeq" id="WP_160499608.1">
    <property type="nucleotide sequence ID" value="NZ_WUBI01000003.1"/>
</dbReference>
<dbReference type="AlphaFoldDB" id="A0A7X3IMD9"/>
<feature type="modified residue" description="4-aspartylphosphate" evidence="4">
    <location>
        <position position="54"/>
    </location>
</feature>